<dbReference type="Ensembl" id="ENSCCRT00015038781.1">
    <property type="protein sequence ID" value="ENSCCRP00015037489.1"/>
    <property type="gene ID" value="ENSCCRG00015015611.1"/>
</dbReference>
<proteinExistence type="predicted"/>
<dbReference type="Pfam" id="PF05729">
    <property type="entry name" value="NACHT"/>
    <property type="match status" value="1"/>
</dbReference>
<dbReference type="Pfam" id="PF23679">
    <property type="entry name" value="UPA-FIIND"/>
    <property type="match status" value="1"/>
</dbReference>
<evidence type="ECO:0000256" key="7">
    <source>
        <dbReference type="ARBA" id="ARBA00023198"/>
    </source>
</evidence>
<dbReference type="GO" id="GO:0005524">
    <property type="term" value="F:ATP binding"/>
    <property type="evidence" value="ECO:0007669"/>
    <property type="project" value="UniProtKB-KW"/>
</dbReference>
<keyword evidence="3" id="KW-0677">Repeat</keyword>
<name>A0A8C1UI82_CYPCA</name>
<evidence type="ECO:0008006" key="13">
    <source>
        <dbReference type="Google" id="ProtNLM"/>
    </source>
</evidence>
<dbReference type="InterPro" id="IPR041267">
    <property type="entry name" value="NLRP_HD2"/>
</dbReference>
<dbReference type="InterPro" id="IPR007111">
    <property type="entry name" value="NACHT_NTPase"/>
</dbReference>
<dbReference type="InterPro" id="IPR025307">
    <property type="entry name" value="FIIND_dom"/>
</dbReference>
<keyword evidence="8" id="KW-1271">Inflammasome</keyword>
<dbReference type="Pfam" id="PF17776">
    <property type="entry name" value="NLRC4_HD2"/>
    <property type="match status" value="1"/>
</dbReference>
<evidence type="ECO:0000313" key="12">
    <source>
        <dbReference type="Proteomes" id="UP000694700"/>
    </source>
</evidence>
<keyword evidence="5" id="KW-0067">ATP-binding</keyword>
<comment type="subcellular location">
    <subcellularLocation>
        <location evidence="1">Inflammasome</location>
    </subcellularLocation>
</comment>
<evidence type="ECO:0000259" key="10">
    <source>
        <dbReference type="PROSITE" id="PS51830"/>
    </source>
</evidence>
<keyword evidence="7" id="KW-0395">Inflammatory response</keyword>
<dbReference type="Pfam" id="PF13553">
    <property type="entry name" value="FIIND"/>
    <property type="match status" value="1"/>
</dbReference>
<organism evidence="11 12">
    <name type="scientific">Cyprinus carpio</name>
    <name type="common">Common carp</name>
    <dbReference type="NCBI Taxonomy" id="7962"/>
    <lineage>
        <taxon>Eukaryota</taxon>
        <taxon>Metazoa</taxon>
        <taxon>Chordata</taxon>
        <taxon>Craniata</taxon>
        <taxon>Vertebrata</taxon>
        <taxon>Euteleostomi</taxon>
        <taxon>Actinopterygii</taxon>
        <taxon>Neopterygii</taxon>
        <taxon>Teleostei</taxon>
        <taxon>Ostariophysi</taxon>
        <taxon>Cypriniformes</taxon>
        <taxon>Cyprinidae</taxon>
        <taxon>Cyprininae</taxon>
        <taxon>Cyprinus</taxon>
    </lineage>
</organism>
<evidence type="ECO:0000256" key="3">
    <source>
        <dbReference type="ARBA" id="ARBA00022737"/>
    </source>
</evidence>
<dbReference type="PROSITE" id="PS50837">
    <property type="entry name" value="NACHT"/>
    <property type="match status" value="1"/>
</dbReference>
<dbReference type="GO" id="GO:0005829">
    <property type="term" value="C:cytosol"/>
    <property type="evidence" value="ECO:0007669"/>
    <property type="project" value="UniProtKB-SubCell"/>
</dbReference>
<dbReference type="PANTHER" id="PTHR45690">
    <property type="entry name" value="NACHT, LRR AND PYD DOMAINS-CONTAINING PROTEIN 12"/>
    <property type="match status" value="1"/>
</dbReference>
<reference evidence="11" key="1">
    <citation type="submission" date="2025-08" db="UniProtKB">
        <authorList>
            <consortium name="Ensembl"/>
        </authorList>
    </citation>
    <scope>IDENTIFICATION</scope>
</reference>
<sequence length="1054" mass="121541">MWFWPPESMCTSGSQCAILSKSKLRKSITLVLFPVDWSTMNLQYRTLLNDRSKFAAMDKLLSDERLDLAACSTEPVIIQRSKEQTKKYYGEWVRSVRTFGKQTPSPLLLNDENHSIRIDQLFSPDSDGNTPKTVILSGDSGRGKSFMLQKIMLDWASGELYSENFDAVFLLKCEEFKSISTEESLFYLLSLNHSLTSKQISKILQLTPEKVLILIDGMDEYVSRPRIHFMQHTNLYTKAPVMVILTNLLRRVLLPESFMLVTTRSAVDTVNLLKDPQRFTEIMGFSERGVQEYFQKFFQDEQLFRKMYERVKINESLLTACSVPLLCWMVCFCLKKHFTDDDHVMRELKTNTSIYVHLVSTLLEHHDQSQSVLTMLRSLGQLAEEGMKKQQVFFVGKSVTMKCFDAVTTLFLYKDGLKIKDSQKPAFRFMHHSFQEFFTALYYVLLDEENSWWKVSELLDWMEWGDIIDRPSPERRSNPIPSVMLFLCGLLNKKVSSSLFKKIQWTVPHTVKLKEKLQESVLRLTTHSGCELYALHCLYELQDERFVSEALKKHNFMDLSNISLRSTDCWVLLYCLQCCPHIRDLNLMYCDLTAEKLKILQPALCMCKIMRSVFLYGETLKTEFLIDTLLKYNSLDEHVSLLLSSFHSVGLKMLDLKLVSLNGSWASGIICLVQTCTSLQQLNVCADLLLEEGIMLLNKSLTDPHCTVIIEGYCKELDCSHSCYDKVKIHFKPKVLEQLKTLNISEPEPSVMNLYCQSCVHIGDSDQWVHVEPLACTDEGGSEFRISTPAGRFECSRTRMRWVCAGDITLQYRAVDGRFLSEELERLQCERIGPVIDVTVISGKLEEAHLPHYACLEKSYPSLKYAVKVLGILESVELTCFHAKILQPSFWPTTVIKEKGIPVEQHLDLLIFMTSEDPLILHVYFLPLFDTFSKEKIKQEETANNPHVLEIEHPSPGMKTQMDTPHVLKVSGASVDSEEGITFLSSIHPVFFKIKQDVDGDVQMTLIKQQHEMFVWKTIIWKDKLNQKKQEMRDLMARYVKPNIFVSEITHTRV</sequence>
<dbReference type="PROSITE" id="PS51830">
    <property type="entry name" value="FIIND"/>
    <property type="match status" value="1"/>
</dbReference>
<keyword evidence="4" id="KW-0547">Nucleotide-binding</keyword>
<evidence type="ECO:0000256" key="1">
    <source>
        <dbReference type="ARBA" id="ARBA00004110"/>
    </source>
</evidence>
<evidence type="ECO:0000256" key="6">
    <source>
        <dbReference type="ARBA" id="ARBA00022843"/>
    </source>
</evidence>
<dbReference type="AlphaFoldDB" id="A0A8C1UI82"/>
<dbReference type="InterPro" id="IPR032675">
    <property type="entry name" value="LRR_dom_sf"/>
</dbReference>
<keyword evidence="2" id="KW-0963">Cytoplasm</keyword>
<dbReference type="InterPro" id="IPR050637">
    <property type="entry name" value="NLRP_innate_immun_reg"/>
</dbReference>
<dbReference type="PANTHER" id="PTHR45690:SF19">
    <property type="entry name" value="NACHT, LRR AND PYD DOMAINS-CONTAINING PROTEIN 3"/>
    <property type="match status" value="1"/>
</dbReference>
<evidence type="ECO:0000256" key="5">
    <source>
        <dbReference type="ARBA" id="ARBA00022840"/>
    </source>
</evidence>
<evidence type="ECO:0000256" key="4">
    <source>
        <dbReference type="ARBA" id="ARBA00022741"/>
    </source>
</evidence>
<dbReference type="SUPFAM" id="SSF52047">
    <property type="entry name" value="RNI-like"/>
    <property type="match status" value="1"/>
</dbReference>
<dbReference type="InterPro" id="IPR027417">
    <property type="entry name" value="P-loop_NTPase"/>
</dbReference>
<accession>A0A8C1UI82</accession>
<protein>
    <recommendedName>
        <fullName evidence="13">NACHT domain-containing protein</fullName>
    </recommendedName>
</protein>
<feature type="domain" description="FIIND" evidence="10">
    <location>
        <begin position="764"/>
        <end position="1034"/>
    </location>
</feature>
<evidence type="ECO:0000256" key="2">
    <source>
        <dbReference type="ARBA" id="ARBA00022490"/>
    </source>
</evidence>
<evidence type="ECO:0000256" key="8">
    <source>
        <dbReference type="ARBA" id="ARBA00023233"/>
    </source>
</evidence>
<dbReference type="Gene3D" id="3.80.10.10">
    <property type="entry name" value="Ribonuclease Inhibitor"/>
    <property type="match status" value="1"/>
</dbReference>
<keyword evidence="6" id="KW-0832">Ubl conjugation</keyword>
<evidence type="ECO:0000259" key="9">
    <source>
        <dbReference type="PROSITE" id="PS50837"/>
    </source>
</evidence>
<feature type="domain" description="NACHT" evidence="9">
    <location>
        <begin position="132"/>
        <end position="265"/>
    </location>
</feature>
<dbReference type="Gene3D" id="3.40.50.300">
    <property type="entry name" value="P-loop containing nucleotide triphosphate hydrolases"/>
    <property type="match status" value="1"/>
</dbReference>
<dbReference type="SUPFAM" id="SSF52540">
    <property type="entry name" value="P-loop containing nucleoside triphosphate hydrolases"/>
    <property type="match status" value="1"/>
</dbReference>
<dbReference type="Proteomes" id="UP000694700">
    <property type="component" value="Unplaced"/>
</dbReference>
<evidence type="ECO:0000313" key="11">
    <source>
        <dbReference type="Ensembl" id="ENSCCRP00015037489.1"/>
    </source>
</evidence>